<keyword evidence="2" id="KW-1185">Reference proteome</keyword>
<name>A0A0D0AKY8_9AGAM</name>
<dbReference type="HOGENOM" id="CLU_2321921_0_0_1"/>
<proteinExistence type="predicted"/>
<organism evidence="1 2">
    <name type="scientific">Suillus luteus UH-Slu-Lm8-n1</name>
    <dbReference type="NCBI Taxonomy" id="930992"/>
    <lineage>
        <taxon>Eukaryota</taxon>
        <taxon>Fungi</taxon>
        <taxon>Dikarya</taxon>
        <taxon>Basidiomycota</taxon>
        <taxon>Agaricomycotina</taxon>
        <taxon>Agaricomycetes</taxon>
        <taxon>Agaricomycetidae</taxon>
        <taxon>Boletales</taxon>
        <taxon>Suillineae</taxon>
        <taxon>Suillaceae</taxon>
        <taxon>Suillus</taxon>
    </lineage>
</organism>
<accession>A0A0D0AKY8</accession>
<reference evidence="2" key="2">
    <citation type="submission" date="2015-01" db="EMBL/GenBank/DDBJ databases">
        <title>Evolutionary Origins and Diversification of the Mycorrhizal Mutualists.</title>
        <authorList>
            <consortium name="DOE Joint Genome Institute"/>
            <consortium name="Mycorrhizal Genomics Consortium"/>
            <person name="Kohler A."/>
            <person name="Kuo A."/>
            <person name="Nagy L.G."/>
            <person name="Floudas D."/>
            <person name="Copeland A."/>
            <person name="Barry K.W."/>
            <person name="Cichocki N."/>
            <person name="Veneault-Fourrey C."/>
            <person name="LaButti K."/>
            <person name="Lindquist E.A."/>
            <person name="Lipzen A."/>
            <person name="Lundell T."/>
            <person name="Morin E."/>
            <person name="Murat C."/>
            <person name="Riley R."/>
            <person name="Ohm R."/>
            <person name="Sun H."/>
            <person name="Tunlid A."/>
            <person name="Henrissat B."/>
            <person name="Grigoriev I.V."/>
            <person name="Hibbett D.S."/>
            <person name="Martin F."/>
        </authorList>
    </citation>
    <scope>NUCLEOTIDE SEQUENCE [LARGE SCALE GENOMIC DNA]</scope>
    <source>
        <strain evidence="2">UH-Slu-Lm8-n1</strain>
    </source>
</reference>
<sequence length="99" mass="11199">MPGVQQDGSTTPMRSITRGHWAFLCHPRRSTSRRTKLSLLLAIRLTVEALTQWMTRYLQFARESHKHILALDVCNDFTTGRASLGPNLRPILEGNPTAQ</sequence>
<dbReference type="EMBL" id="KN835373">
    <property type="protein sequence ID" value="KIK38809.1"/>
    <property type="molecule type" value="Genomic_DNA"/>
</dbReference>
<evidence type="ECO:0000313" key="1">
    <source>
        <dbReference type="EMBL" id="KIK38809.1"/>
    </source>
</evidence>
<dbReference type="InParanoid" id="A0A0D0AKY8"/>
<dbReference type="Proteomes" id="UP000054485">
    <property type="component" value="Unassembled WGS sequence"/>
</dbReference>
<protein>
    <submittedName>
        <fullName evidence="1">Uncharacterized protein</fullName>
    </submittedName>
</protein>
<reference evidence="1 2" key="1">
    <citation type="submission" date="2014-04" db="EMBL/GenBank/DDBJ databases">
        <authorList>
            <consortium name="DOE Joint Genome Institute"/>
            <person name="Kuo A."/>
            <person name="Ruytinx J."/>
            <person name="Rineau F."/>
            <person name="Colpaert J."/>
            <person name="Kohler A."/>
            <person name="Nagy L.G."/>
            <person name="Floudas D."/>
            <person name="Copeland A."/>
            <person name="Barry K.W."/>
            <person name="Cichocki N."/>
            <person name="Veneault-Fourrey C."/>
            <person name="LaButti K."/>
            <person name="Lindquist E.A."/>
            <person name="Lipzen A."/>
            <person name="Lundell T."/>
            <person name="Morin E."/>
            <person name="Murat C."/>
            <person name="Sun H."/>
            <person name="Tunlid A."/>
            <person name="Henrissat B."/>
            <person name="Grigoriev I.V."/>
            <person name="Hibbett D.S."/>
            <person name="Martin F."/>
            <person name="Nordberg H.P."/>
            <person name="Cantor M.N."/>
            <person name="Hua S.X."/>
        </authorList>
    </citation>
    <scope>NUCLEOTIDE SEQUENCE [LARGE SCALE GENOMIC DNA]</scope>
    <source>
        <strain evidence="1 2">UH-Slu-Lm8-n1</strain>
    </source>
</reference>
<dbReference type="AlphaFoldDB" id="A0A0D0AKY8"/>
<gene>
    <name evidence="1" type="ORF">CY34DRAFT_371217</name>
</gene>
<evidence type="ECO:0000313" key="2">
    <source>
        <dbReference type="Proteomes" id="UP000054485"/>
    </source>
</evidence>